<name>L2GNW6_VITCO</name>
<dbReference type="GO" id="GO:0019774">
    <property type="term" value="C:proteasome core complex, beta-subunit complex"/>
    <property type="evidence" value="ECO:0007669"/>
    <property type="project" value="EnsemblFungi"/>
</dbReference>
<dbReference type="GO" id="GO:0043161">
    <property type="term" value="P:proteasome-mediated ubiquitin-dependent protein catabolic process"/>
    <property type="evidence" value="ECO:0007669"/>
    <property type="project" value="EnsemblFungi"/>
</dbReference>
<evidence type="ECO:0000313" key="2">
    <source>
        <dbReference type="Proteomes" id="UP000011082"/>
    </source>
</evidence>
<dbReference type="InParanoid" id="L2GNW6"/>
<dbReference type="Pfam" id="PF00227">
    <property type="entry name" value="Proteasome"/>
    <property type="match status" value="1"/>
</dbReference>
<dbReference type="SUPFAM" id="SSF56235">
    <property type="entry name" value="N-terminal nucleophile aminohydrolases (Ntn hydrolases)"/>
    <property type="match status" value="1"/>
</dbReference>
<proteinExistence type="predicted"/>
<dbReference type="HOGENOM" id="CLU_035750_10_0_1"/>
<evidence type="ECO:0000313" key="1">
    <source>
        <dbReference type="EMBL" id="ELA42314.1"/>
    </source>
</evidence>
<dbReference type="InterPro" id="IPR029055">
    <property type="entry name" value="Ntn_hydrolases_N"/>
</dbReference>
<dbReference type="GO" id="GO:0061133">
    <property type="term" value="F:endopeptidase activator activity"/>
    <property type="evidence" value="ECO:0007669"/>
    <property type="project" value="EnsemblFungi"/>
</dbReference>
<dbReference type="GO" id="GO:0005737">
    <property type="term" value="C:cytoplasm"/>
    <property type="evidence" value="ECO:0007669"/>
    <property type="project" value="TreeGrafter"/>
</dbReference>
<dbReference type="PANTHER" id="PTHR32194">
    <property type="entry name" value="METALLOPROTEASE TLDD"/>
    <property type="match status" value="1"/>
</dbReference>
<dbReference type="EMBL" id="JH370133">
    <property type="protein sequence ID" value="ELA42314.1"/>
    <property type="molecule type" value="Genomic_DNA"/>
</dbReference>
<dbReference type="AlphaFoldDB" id="L2GNW6"/>
<keyword evidence="2" id="KW-1185">Reference proteome</keyword>
<dbReference type="PANTHER" id="PTHR32194:SF10">
    <property type="entry name" value="PROTEASOME SUBUNIT BETA TYPE-3"/>
    <property type="match status" value="1"/>
</dbReference>
<dbReference type="InterPro" id="IPR023333">
    <property type="entry name" value="Proteasome_suB-type"/>
</dbReference>
<protein>
    <recommendedName>
        <fullName evidence="3">Proteasome subunit beta</fullName>
    </recommendedName>
</protein>
<evidence type="ECO:0008006" key="3">
    <source>
        <dbReference type="Google" id="ProtNLM"/>
    </source>
</evidence>
<dbReference type="OMA" id="CSEQLYG"/>
<dbReference type="VEuPathDB" id="MicrosporidiaDB:VICG_00714"/>
<dbReference type="RefSeq" id="XP_007604165.1">
    <property type="nucleotide sequence ID" value="XM_007604103.1"/>
</dbReference>
<reference evidence="2" key="1">
    <citation type="submission" date="2011-05" db="EMBL/GenBank/DDBJ databases">
        <title>The genome sequence of Vittaforma corneae strain ATCC 50505.</title>
        <authorList>
            <consortium name="The Broad Institute Genome Sequencing Platform"/>
            <person name="Cuomo C."/>
            <person name="Didier E."/>
            <person name="Bowers L."/>
            <person name="Young S.K."/>
            <person name="Zeng Q."/>
            <person name="Gargeya S."/>
            <person name="Fitzgerald M."/>
            <person name="Haas B."/>
            <person name="Abouelleil A."/>
            <person name="Alvarado L."/>
            <person name="Arachchi H.M."/>
            <person name="Berlin A."/>
            <person name="Chapman S.B."/>
            <person name="Gearin G."/>
            <person name="Goldberg J."/>
            <person name="Griggs A."/>
            <person name="Gujja S."/>
            <person name="Hansen M."/>
            <person name="Heiman D."/>
            <person name="Howarth C."/>
            <person name="Larimer J."/>
            <person name="Lui A."/>
            <person name="MacDonald P.J.P."/>
            <person name="McCowen C."/>
            <person name="Montmayeur A."/>
            <person name="Murphy C."/>
            <person name="Neiman D."/>
            <person name="Pearson M."/>
            <person name="Priest M."/>
            <person name="Roberts A."/>
            <person name="Saif S."/>
            <person name="Shea T."/>
            <person name="Sisk P."/>
            <person name="Stolte C."/>
            <person name="Sykes S."/>
            <person name="Wortman J."/>
            <person name="Nusbaum C."/>
            <person name="Birren B."/>
        </authorList>
    </citation>
    <scope>NUCLEOTIDE SEQUENCE [LARGE SCALE GENOMIC DNA]</scope>
    <source>
        <strain evidence="2">ATCC 50505</strain>
    </source>
</reference>
<sequence>MSDVGSFYGGSILAMAGDGCVSIVSDYRLGNGPITTSKSFRRVFKITDRIVLGLPFFIPDAQYLLKKIEKHVSLFKLMEGRDIEPKECANLASAILYSHRRSPLYTTSVIAGIDSENKPYVCDMDSLGCKTEPGNFVAEGTASTNLIGLCEALYREDMDEEDLFTTSIQAFLNAVDRNALSGWGAECIILSPGKCVVRSVKGRCD</sequence>
<dbReference type="Gene3D" id="3.60.20.10">
    <property type="entry name" value="Glutamine Phosphoribosylpyrophosphate, subunit 1, domain 1"/>
    <property type="match status" value="1"/>
</dbReference>
<gene>
    <name evidence="1" type="ORF">VICG_00714</name>
</gene>
<dbReference type="PROSITE" id="PS51476">
    <property type="entry name" value="PROTEASOME_BETA_2"/>
    <property type="match status" value="1"/>
</dbReference>
<dbReference type="GeneID" id="19881430"/>
<dbReference type="OrthoDB" id="204949at2759"/>
<dbReference type="FunCoup" id="L2GNW6">
    <property type="interactions" value="245"/>
</dbReference>
<accession>L2GNW6</accession>
<dbReference type="InterPro" id="IPR001353">
    <property type="entry name" value="Proteasome_sua/b"/>
</dbReference>
<dbReference type="Proteomes" id="UP000011082">
    <property type="component" value="Unassembled WGS sequence"/>
</dbReference>
<organism evidence="1 2">
    <name type="scientific">Vittaforma corneae (strain ATCC 50505)</name>
    <name type="common">Microsporidian parasite</name>
    <name type="synonym">Nosema corneum</name>
    <dbReference type="NCBI Taxonomy" id="993615"/>
    <lineage>
        <taxon>Eukaryota</taxon>
        <taxon>Fungi</taxon>
        <taxon>Fungi incertae sedis</taxon>
        <taxon>Microsporidia</taxon>
        <taxon>Nosematidae</taxon>
        <taxon>Vittaforma</taxon>
    </lineage>
</organism>
<dbReference type="GO" id="GO:0010499">
    <property type="term" value="P:proteasomal ubiquitin-independent protein catabolic process"/>
    <property type="evidence" value="ECO:0007669"/>
    <property type="project" value="EnsemblFungi"/>
</dbReference>
<dbReference type="STRING" id="993615.L2GNW6"/>